<dbReference type="Proteomes" id="UP000264719">
    <property type="component" value="Unassembled WGS sequence"/>
</dbReference>
<dbReference type="EMBL" id="DMVW01000131">
    <property type="protein sequence ID" value="HAR52988.1"/>
    <property type="molecule type" value="Genomic_DNA"/>
</dbReference>
<evidence type="ECO:0000313" key="2">
    <source>
        <dbReference type="EMBL" id="HAR52988.1"/>
    </source>
</evidence>
<dbReference type="PANTHER" id="PTHR43677">
    <property type="entry name" value="SHORT-CHAIN DEHYDROGENASE/REDUCTASE"/>
    <property type="match status" value="1"/>
</dbReference>
<dbReference type="InterPro" id="IPR036291">
    <property type="entry name" value="NAD(P)-bd_dom_sf"/>
</dbReference>
<dbReference type="PANTHER" id="PTHR43677:SF1">
    <property type="entry name" value="ACRYLYL-COA REDUCTASE ACUI-RELATED"/>
    <property type="match status" value="1"/>
</dbReference>
<dbReference type="Gene3D" id="3.90.180.10">
    <property type="entry name" value="Medium-chain alcohol dehydrogenases, catalytic domain"/>
    <property type="match status" value="1"/>
</dbReference>
<sequence length="229" mass="23922">YAQKARVRADWLVPLPEGLDARQAMAVGTAGLTAMLAVQALEDQGLKSGPVLVTGAAGGVGSVATAILANLGHKVAAVTGRAEQADYLRDLGASDILGREEFEEVTRKPLEGERWGGCVDAVAGAMLGRVLKQMEYGSSVAAIGLAGGAAIEGALITPFILRGVNLLGIDSVMQPYDNRVRAWQRIARDLPMDKLEAMVQPATLSDLPGLGRDILKGQVKGRVVVDVNA</sequence>
<dbReference type="GO" id="GO:0043957">
    <property type="term" value="F:acryloyl-CoA reductase (NADPH) activity"/>
    <property type="evidence" value="ECO:0007669"/>
    <property type="project" value="TreeGrafter"/>
</dbReference>
<protein>
    <submittedName>
        <fullName evidence="2">Oxidoreductase</fullName>
    </submittedName>
</protein>
<dbReference type="SUPFAM" id="SSF51735">
    <property type="entry name" value="NAD(P)-binding Rossmann-fold domains"/>
    <property type="match status" value="1"/>
</dbReference>
<dbReference type="AlphaFoldDB" id="A0A348WEM6"/>
<organism evidence="2 3">
    <name type="scientific">Roseovarius nubinhibens</name>
    <dbReference type="NCBI Taxonomy" id="314263"/>
    <lineage>
        <taxon>Bacteria</taxon>
        <taxon>Pseudomonadati</taxon>
        <taxon>Pseudomonadota</taxon>
        <taxon>Alphaproteobacteria</taxon>
        <taxon>Rhodobacterales</taxon>
        <taxon>Roseobacteraceae</taxon>
        <taxon>Roseovarius</taxon>
    </lineage>
</organism>
<comment type="caution">
    <text evidence="2">The sequence shown here is derived from an EMBL/GenBank/DDBJ whole genome shotgun (WGS) entry which is preliminary data.</text>
</comment>
<dbReference type="Gene3D" id="3.40.50.720">
    <property type="entry name" value="NAD(P)-binding Rossmann-like Domain"/>
    <property type="match status" value="1"/>
</dbReference>
<name>A0A348WEM6_9RHOB</name>
<accession>A0A348WEM6</accession>
<dbReference type="InterPro" id="IPR013149">
    <property type="entry name" value="ADH-like_C"/>
</dbReference>
<dbReference type="InterPro" id="IPR051397">
    <property type="entry name" value="Zn-ADH-like_protein"/>
</dbReference>
<evidence type="ECO:0000259" key="1">
    <source>
        <dbReference type="Pfam" id="PF00107"/>
    </source>
</evidence>
<dbReference type="Pfam" id="PF00107">
    <property type="entry name" value="ADH_zinc_N"/>
    <property type="match status" value="1"/>
</dbReference>
<feature type="non-terminal residue" evidence="2">
    <location>
        <position position="1"/>
    </location>
</feature>
<evidence type="ECO:0000313" key="3">
    <source>
        <dbReference type="Proteomes" id="UP000264719"/>
    </source>
</evidence>
<gene>
    <name evidence="2" type="ORF">DCS45_14090</name>
</gene>
<proteinExistence type="predicted"/>
<feature type="domain" description="Alcohol dehydrogenase-like C-terminal" evidence="1">
    <location>
        <begin position="59"/>
        <end position="173"/>
    </location>
</feature>
<reference evidence="2 3" key="1">
    <citation type="journal article" date="2018" name="Nat. Biotechnol.">
        <title>A standardized bacterial taxonomy based on genome phylogeny substantially revises the tree of life.</title>
        <authorList>
            <person name="Parks D.H."/>
            <person name="Chuvochina M."/>
            <person name="Waite D.W."/>
            <person name="Rinke C."/>
            <person name="Skarshewski A."/>
            <person name="Chaumeil P.A."/>
            <person name="Hugenholtz P."/>
        </authorList>
    </citation>
    <scope>NUCLEOTIDE SEQUENCE [LARGE SCALE GENOMIC DNA]</scope>
    <source>
        <strain evidence="2">UBA9169</strain>
    </source>
</reference>